<dbReference type="SUPFAM" id="SSF56281">
    <property type="entry name" value="Metallo-hydrolase/oxidoreductase"/>
    <property type="match status" value="1"/>
</dbReference>
<dbReference type="PANTHER" id="PTHR43546:SF8">
    <property type="entry name" value="METALLO-BETA-LACTAMASE DOMAIN-CONTAINING PROTEIN"/>
    <property type="match status" value="1"/>
</dbReference>
<organism evidence="1">
    <name type="scientific">marine sediment metagenome</name>
    <dbReference type="NCBI Taxonomy" id="412755"/>
    <lineage>
        <taxon>unclassified sequences</taxon>
        <taxon>metagenomes</taxon>
        <taxon>ecological metagenomes</taxon>
    </lineage>
</organism>
<dbReference type="EMBL" id="BARS01038856">
    <property type="protein sequence ID" value="GAG14223.1"/>
    <property type="molecule type" value="Genomic_DNA"/>
</dbReference>
<evidence type="ECO:0008006" key="2">
    <source>
        <dbReference type="Google" id="ProtNLM"/>
    </source>
</evidence>
<dbReference type="InterPro" id="IPR036866">
    <property type="entry name" value="RibonucZ/Hydroxyglut_hydro"/>
</dbReference>
<evidence type="ECO:0000313" key="1">
    <source>
        <dbReference type="EMBL" id="GAG14223.1"/>
    </source>
</evidence>
<dbReference type="Gene3D" id="3.60.15.10">
    <property type="entry name" value="Ribonuclease Z/Hydroxyacylglutathione hydrolase-like"/>
    <property type="match status" value="1"/>
</dbReference>
<accession>X0VP22</accession>
<gene>
    <name evidence="1" type="ORF">S01H1_59414</name>
</gene>
<name>X0VP22_9ZZZZ</name>
<reference evidence="1" key="1">
    <citation type="journal article" date="2014" name="Front. Microbiol.">
        <title>High frequency of phylogenetically diverse reductive dehalogenase-homologous genes in deep subseafloor sedimentary metagenomes.</title>
        <authorList>
            <person name="Kawai M."/>
            <person name="Futagami T."/>
            <person name="Toyoda A."/>
            <person name="Takaki Y."/>
            <person name="Nishi S."/>
            <person name="Hori S."/>
            <person name="Arai W."/>
            <person name="Tsubouchi T."/>
            <person name="Morono Y."/>
            <person name="Uchiyama I."/>
            <person name="Ito T."/>
            <person name="Fujiyama A."/>
            <person name="Inagaki F."/>
            <person name="Takami H."/>
        </authorList>
    </citation>
    <scope>NUCLEOTIDE SEQUENCE</scope>
    <source>
        <strain evidence="1">Expedition CK06-06</strain>
    </source>
</reference>
<sequence>MWENVHWLGHASFRIDEAQVIYIDPWKLRQAKPADLILVTHGHGDHLSLADIARISQPDTVVVCPASCAPALRGASADAISGDVRVIAPGES</sequence>
<protein>
    <recommendedName>
        <fullName evidence="2">Metallo-beta-lactamase domain-containing protein</fullName>
    </recommendedName>
</protein>
<comment type="caution">
    <text evidence="1">The sequence shown here is derived from an EMBL/GenBank/DDBJ whole genome shotgun (WGS) entry which is preliminary data.</text>
</comment>
<dbReference type="Pfam" id="PF13483">
    <property type="entry name" value="Lactamase_B_3"/>
    <property type="match status" value="1"/>
</dbReference>
<proteinExistence type="predicted"/>
<dbReference type="AlphaFoldDB" id="X0VP22"/>
<feature type="non-terminal residue" evidence="1">
    <location>
        <position position="92"/>
    </location>
</feature>
<dbReference type="PANTHER" id="PTHR43546">
    <property type="entry name" value="UPF0173 METAL-DEPENDENT HYDROLASE MJ1163-RELATED"/>
    <property type="match status" value="1"/>
</dbReference>
<dbReference type="InterPro" id="IPR050114">
    <property type="entry name" value="UPF0173_UPF0282_UlaG_hydrolase"/>
</dbReference>